<accession>A0A6G1HFT1</accession>
<feature type="chain" id="PRO_5026304820" evidence="1">
    <location>
        <begin position="22"/>
        <end position="561"/>
    </location>
</feature>
<dbReference type="Proteomes" id="UP000800041">
    <property type="component" value="Unassembled WGS sequence"/>
</dbReference>
<dbReference type="AlphaFoldDB" id="A0A6G1HFT1"/>
<evidence type="ECO:0000259" key="2">
    <source>
        <dbReference type="Pfam" id="PF00149"/>
    </source>
</evidence>
<dbReference type="EMBL" id="ML977138">
    <property type="protein sequence ID" value="KAF1991880.1"/>
    <property type="molecule type" value="Genomic_DNA"/>
</dbReference>
<gene>
    <name evidence="3" type="ORF">K402DRAFT_388430</name>
</gene>
<protein>
    <submittedName>
        <fullName evidence="3">Metallo-dependent phosphatase</fullName>
    </submittedName>
</protein>
<dbReference type="Pfam" id="PF00149">
    <property type="entry name" value="Metallophos"/>
    <property type="match status" value="1"/>
</dbReference>
<sequence length="561" mass="62757">MQLCCLTGGVLLLVFFLDNRFRVLPSAIHNHLPIHHPGLVITDITVKQCSSINPLSSCVLDPDVWHRVEKDLYLNTGWVNKAYVHIQRKLEEDLEPEDKVITDVRMGKLDPAIGEKNKGADKWESRNAGIWLKRSSKRHDSDSKRVITAVDVLFGADAVEPRPGWEVKDTPLLLDTSGEMQEARLSVRRGPPMKIENPVPRVRKDGKFKILQVSDLHLSTGIGKCRDAEPPGHNGGRCDADTRTLEFVGKILDQEKPDMVVLSGDQINGETSPDAQSAIFKMAEVFISRSIPYATIYGNHDDEGSLTRAMSMSLTESLPFSLSQPGPNTISGIGNYYVEVLAHSSKHSALTVYLLDTHSYSPDEKQFRGYDWVKPDQIRWFRDTSQTLKEKDEHRHYTHIHLDMAFIHIPLPEYRDTSLQRVGEWREPPTAPGFNSHFKDALVQEGVTVVSCGHDHVNDYCALSRSSPTSSESSSDSHSPNPAGKPDLWLCYGGASGFGGYGGYDGYHRRVRVFEIDTNDARISTWKRVEWGEDDATEKRIDEQVIVEGGRVVGIPGLGRV</sequence>
<feature type="domain" description="Calcineurin-like phosphoesterase" evidence="2">
    <location>
        <begin position="208"/>
        <end position="457"/>
    </location>
</feature>
<proteinExistence type="predicted"/>
<evidence type="ECO:0000313" key="4">
    <source>
        <dbReference type="Proteomes" id="UP000800041"/>
    </source>
</evidence>
<dbReference type="CDD" id="cd07383">
    <property type="entry name" value="MPP_Dcr2"/>
    <property type="match status" value="1"/>
</dbReference>
<organism evidence="3 4">
    <name type="scientific">Aulographum hederae CBS 113979</name>
    <dbReference type="NCBI Taxonomy" id="1176131"/>
    <lineage>
        <taxon>Eukaryota</taxon>
        <taxon>Fungi</taxon>
        <taxon>Dikarya</taxon>
        <taxon>Ascomycota</taxon>
        <taxon>Pezizomycotina</taxon>
        <taxon>Dothideomycetes</taxon>
        <taxon>Pleosporomycetidae</taxon>
        <taxon>Aulographales</taxon>
        <taxon>Aulographaceae</taxon>
    </lineage>
</organism>
<dbReference type="FunFam" id="3.60.21.10:FF:000054">
    <property type="entry name" value="DCR2p Phosphoesterase"/>
    <property type="match status" value="1"/>
</dbReference>
<dbReference type="PANTHER" id="PTHR32440">
    <property type="entry name" value="PHOSPHATASE DCR2-RELATED-RELATED"/>
    <property type="match status" value="1"/>
</dbReference>
<dbReference type="GO" id="GO:0005737">
    <property type="term" value="C:cytoplasm"/>
    <property type="evidence" value="ECO:0007669"/>
    <property type="project" value="TreeGrafter"/>
</dbReference>
<keyword evidence="1" id="KW-0732">Signal</keyword>
<dbReference type="PANTHER" id="PTHR32440:SF0">
    <property type="entry name" value="PHOSPHATASE DCR2-RELATED"/>
    <property type="match status" value="1"/>
</dbReference>
<name>A0A6G1HFT1_9PEZI</name>
<dbReference type="SUPFAM" id="SSF56300">
    <property type="entry name" value="Metallo-dependent phosphatases"/>
    <property type="match status" value="1"/>
</dbReference>
<dbReference type="OrthoDB" id="783096at2759"/>
<dbReference type="InterPro" id="IPR029052">
    <property type="entry name" value="Metallo-depent_PP-like"/>
</dbReference>
<reference evidence="3" key="1">
    <citation type="journal article" date="2020" name="Stud. Mycol.">
        <title>101 Dothideomycetes genomes: a test case for predicting lifestyles and emergence of pathogens.</title>
        <authorList>
            <person name="Haridas S."/>
            <person name="Albert R."/>
            <person name="Binder M."/>
            <person name="Bloem J."/>
            <person name="Labutti K."/>
            <person name="Salamov A."/>
            <person name="Andreopoulos B."/>
            <person name="Baker S."/>
            <person name="Barry K."/>
            <person name="Bills G."/>
            <person name="Bluhm B."/>
            <person name="Cannon C."/>
            <person name="Castanera R."/>
            <person name="Culley D."/>
            <person name="Daum C."/>
            <person name="Ezra D."/>
            <person name="Gonzalez J."/>
            <person name="Henrissat B."/>
            <person name="Kuo A."/>
            <person name="Liang C."/>
            <person name="Lipzen A."/>
            <person name="Lutzoni F."/>
            <person name="Magnuson J."/>
            <person name="Mondo S."/>
            <person name="Nolan M."/>
            <person name="Ohm R."/>
            <person name="Pangilinan J."/>
            <person name="Park H.-J."/>
            <person name="Ramirez L."/>
            <person name="Alfaro M."/>
            <person name="Sun H."/>
            <person name="Tritt A."/>
            <person name="Yoshinaga Y."/>
            <person name="Zwiers L.-H."/>
            <person name="Turgeon B."/>
            <person name="Goodwin S."/>
            <person name="Spatafora J."/>
            <person name="Crous P."/>
            <person name="Grigoriev I."/>
        </authorList>
    </citation>
    <scope>NUCLEOTIDE SEQUENCE</scope>
    <source>
        <strain evidence="3">CBS 113979</strain>
    </source>
</reference>
<dbReference type="GO" id="GO:0004721">
    <property type="term" value="F:phosphoprotein phosphatase activity"/>
    <property type="evidence" value="ECO:0007669"/>
    <property type="project" value="TreeGrafter"/>
</dbReference>
<dbReference type="InterPro" id="IPR004843">
    <property type="entry name" value="Calcineurin-like_PHP"/>
</dbReference>
<dbReference type="Gene3D" id="3.60.21.10">
    <property type="match status" value="1"/>
</dbReference>
<evidence type="ECO:0000256" key="1">
    <source>
        <dbReference type="SAM" id="SignalP"/>
    </source>
</evidence>
<feature type="signal peptide" evidence="1">
    <location>
        <begin position="1"/>
        <end position="21"/>
    </location>
</feature>
<evidence type="ECO:0000313" key="3">
    <source>
        <dbReference type="EMBL" id="KAF1991880.1"/>
    </source>
</evidence>
<keyword evidence="4" id="KW-1185">Reference proteome</keyword>